<dbReference type="GO" id="GO:0020037">
    <property type="term" value="F:heme binding"/>
    <property type="evidence" value="ECO:0007669"/>
    <property type="project" value="InterPro"/>
</dbReference>
<feature type="chain" id="PRO_5001703380" description="R3H domain-containing protein" evidence="2">
    <location>
        <begin position="26"/>
        <end position="762"/>
    </location>
</feature>
<evidence type="ECO:0000256" key="1">
    <source>
        <dbReference type="SAM" id="MobiDB-lite"/>
    </source>
</evidence>
<evidence type="ECO:0000256" key="2">
    <source>
        <dbReference type="SAM" id="SignalP"/>
    </source>
</evidence>
<dbReference type="RefSeq" id="XP_013346443.1">
    <property type="nucleotide sequence ID" value="XM_013490989.1"/>
</dbReference>
<dbReference type="HOGENOM" id="CLU_365998_0_0_1"/>
<organism evidence="3 4">
    <name type="scientific">Aureobasidium subglaciale (strain EXF-2481)</name>
    <name type="common">Aureobasidium pullulans var. subglaciale</name>
    <dbReference type="NCBI Taxonomy" id="1043005"/>
    <lineage>
        <taxon>Eukaryota</taxon>
        <taxon>Fungi</taxon>
        <taxon>Dikarya</taxon>
        <taxon>Ascomycota</taxon>
        <taxon>Pezizomycotina</taxon>
        <taxon>Dothideomycetes</taxon>
        <taxon>Dothideomycetidae</taxon>
        <taxon>Dothideales</taxon>
        <taxon>Saccotheciaceae</taxon>
        <taxon>Aureobasidium</taxon>
    </lineage>
</organism>
<evidence type="ECO:0000313" key="4">
    <source>
        <dbReference type="Proteomes" id="UP000030641"/>
    </source>
</evidence>
<reference evidence="3 4" key="1">
    <citation type="journal article" date="2014" name="BMC Genomics">
        <title>Genome sequencing of four Aureobasidium pullulans varieties: biotechnological potential, stress tolerance, and description of new species.</title>
        <authorList>
            <person name="Gostin Ar C."/>
            <person name="Ohm R.A."/>
            <person name="Kogej T."/>
            <person name="Sonjak S."/>
            <person name="Turk M."/>
            <person name="Zajc J."/>
            <person name="Zalar P."/>
            <person name="Grube M."/>
            <person name="Sun H."/>
            <person name="Han J."/>
            <person name="Sharma A."/>
            <person name="Chiniquy J."/>
            <person name="Ngan C.Y."/>
            <person name="Lipzen A."/>
            <person name="Barry K."/>
            <person name="Grigoriev I.V."/>
            <person name="Gunde-Cimerman N."/>
        </authorList>
    </citation>
    <scope>NUCLEOTIDE SEQUENCE [LARGE SCALE GENOMIC DNA]</scope>
    <source>
        <strain evidence="3 4">EXF-2481</strain>
    </source>
</reference>
<gene>
    <name evidence="3" type="ORF">AUEXF2481DRAFT_77685</name>
</gene>
<dbReference type="AlphaFoldDB" id="A0A074YJY5"/>
<dbReference type="SUPFAM" id="SSF48264">
    <property type="entry name" value="Cytochrome P450"/>
    <property type="match status" value="1"/>
</dbReference>
<feature type="region of interest" description="Disordered" evidence="1">
    <location>
        <begin position="607"/>
        <end position="674"/>
    </location>
</feature>
<dbReference type="OrthoDB" id="3934656at2759"/>
<name>A0A074YJY5_AURSE</name>
<feature type="compositionally biased region" description="Basic residues" evidence="1">
    <location>
        <begin position="745"/>
        <end position="756"/>
    </location>
</feature>
<dbReference type="GO" id="GO:0005506">
    <property type="term" value="F:iron ion binding"/>
    <property type="evidence" value="ECO:0007669"/>
    <property type="project" value="InterPro"/>
</dbReference>
<keyword evidence="2" id="KW-0732">Signal</keyword>
<dbReference type="GO" id="GO:0016705">
    <property type="term" value="F:oxidoreductase activity, acting on paired donors, with incorporation or reduction of molecular oxygen"/>
    <property type="evidence" value="ECO:0007669"/>
    <property type="project" value="InterPro"/>
</dbReference>
<evidence type="ECO:0008006" key="5">
    <source>
        <dbReference type="Google" id="ProtNLM"/>
    </source>
</evidence>
<feature type="compositionally biased region" description="Basic and acidic residues" evidence="1">
    <location>
        <begin position="612"/>
        <end position="623"/>
    </location>
</feature>
<sequence length="762" mass="84974">MVNSHNPGLLMWLLLIVPLKEPCWPHCSKICYHVMGLRSGLRVCLLAYLSLSVLPSSYRFRASPQTGLSWLLIGAGIHTILHVAMITEACRLPELSDPGTYHDLLLEYFVSDFFFLLSVRELFKIFHLVPGPCLAKFTFFWKGRHLARGSYERALLRAHQAHGIVVRVAPYAYSVARPSLTLELQHKLHLIYPSKPHLALPHVFKDAYMRYGMSEQLMSQAANNELVIDASEIMGTATMGQRFSFVDSTAAGNLADKLADLGTESSCDAGSRCSRQQCFKATRAARNRTTLLQRLCKFFNEKSHFLQTHYGVRSSSEYYHHSILSFFVGAADPIATHLQTVVAYLAYDSNSQARIKDEMRSCFSGHPFTFEDLLNTKSTLPYLDAILREADRLAASEKLVLGYYADESVVSSIYLARLAASRLNPAVGDNCDGWNPDKWLNGTDMPCKSYLPCTTLPYSNPIFREILAKIILRLIQQFQITINNMSSITPTIVFLSAEDLEQMLVCIKSPALSKKLSAINNPSGAALITADPKAADRLLAVFEGDAKDMLSRYIKNPDQVSKFTPIKSVALERDQRREIHQLVRQFSKGKLDSGLDNKTSRIEVFLRGSASEYHKQESRDTSHPRQQGPKQQRGPARPSPYLKNNKTQPATNRAALATRGVAPRTAPSVTLTPEQKARTAVWLKEADQLEADNKAAWAKVAADARNAPAFEFKSADYSGIEVSFKLIGESKPKPTAQETAQSLEHKKKALPPHKRGAAAQEE</sequence>
<dbReference type="EMBL" id="KL584753">
    <property type="protein sequence ID" value="KEQ98093.1"/>
    <property type="molecule type" value="Genomic_DNA"/>
</dbReference>
<feature type="compositionally biased region" description="Polar residues" evidence="1">
    <location>
        <begin position="642"/>
        <end position="651"/>
    </location>
</feature>
<feature type="signal peptide" evidence="2">
    <location>
        <begin position="1"/>
        <end position="25"/>
    </location>
</feature>
<dbReference type="Proteomes" id="UP000030641">
    <property type="component" value="Unassembled WGS sequence"/>
</dbReference>
<feature type="region of interest" description="Disordered" evidence="1">
    <location>
        <begin position="730"/>
        <end position="762"/>
    </location>
</feature>
<dbReference type="Gene3D" id="1.10.630.10">
    <property type="entry name" value="Cytochrome P450"/>
    <property type="match status" value="1"/>
</dbReference>
<keyword evidence="4" id="KW-1185">Reference proteome</keyword>
<dbReference type="InParanoid" id="A0A074YJY5"/>
<dbReference type="InterPro" id="IPR036396">
    <property type="entry name" value="Cyt_P450_sf"/>
</dbReference>
<accession>A0A074YJY5</accession>
<dbReference type="STRING" id="1043005.A0A074YJY5"/>
<feature type="compositionally biased region" description="Low complexity" evidence="1">
    <location>
        <begin position="624"/>
        <end position="636"/>
    </location>
</feature>
<dbReference type="GeneID" id="25371417"/>
<proteinExistence type="predicted"/>
<evidence type="ECO:0000313" key="3">
    <source>
        <dbReference type="EMBL" id="KEQ98093.1"/>
    </source>
</evidence>
<dbReference type="GO" id="GO:0004497">
    <property type="term" value="F:monooxygenase activity"/>
    <property type="evidence" value="ECO:0007669"/>
    <property type="project" value="InterPro"/>
</dbReference>
<protein>
    <recommendedName>
        <fullName evidence="5">R3H domain-containing protein</fullName>
    </recommendedName>
</protein>